<keyword evidence="11" id="KW-0732">Signal</keyword>
<keyword evidence="6 10" id="KW-1015">Disulfide bond</keyword>
<comment type="similarity">
    <text evidence="2">Belongs to the germin family.</text>
</comment>
<dbReference type="InterPro" id="IPR001929">
    <property type="entry name" value="Germin"/>
</dbReference>
<dbReference type="EMBL" id="SDAM02000175">
    <property type="protein sequence ID" value="KAH6825441.1"/>
    <property type="molecule type" value="Genomic_DNA"/>
</dbReference>
<sequence>MKKSGICQFMLFFTIVVFSSLLADAYDPDPLQDFCIAVNDTKAAVFVNGKICKDPKTVTADDFYYPGGVSFPKPITNPLGSRITLVYDEILSGLNTQGVAIAYLEFAPDGLNPPHEHPRGSEIFLVLEGTLYAGLITSNPPNPNDKNPLFSKILNPGDVFVFPRGMTHFQHNIGKTKAVAIAAFNSQNPGVMTIGKSIFGSEPSVPPEILAKAFQVDQKLVEHLQSLTWTGNILIWYGLITSNPPNPNDKNPLFSKILNPGDVFVFPRGMTHFQHNIGKTKAVAIAAFNSQNPGVMTIGKSIFGSEPSVPPEILAKAFQVDQKLVEHLQSLTWTGNVN</sequence>
<keyword evidence="3" id="KW-0052">Apoplast</keyword>
<dbReference type="SMART" id="SM00835">
    <property type="entry name" value="Cupin_1"/>
    <property type="match status" value="1"/>
</dbReference>
<dbReference type="Pfam" id="PF00190">
    <property type="entry name" value="Cupin_1"/>
    <property type="match status" value="2"/>
</dbReference>
<accession>A0AAD4J236</accession>
<evidence type="ECO:0000256" key="11">
    <source>
        <dbReference type="SAM" id="SignalP"/>
    </source>
</evidence>
<keyword evidence="7 8" id="KW-0464">Manganese</keyword>
<reference evidence="13 14" key="1">
    <citation type="journal article" date="2021" name="Nat. Commun.">
        <title>Incipient diploidization of the medicinal plant Perilla within 10,000 years.</title>
        <authorList>
            <person name="Zhang Y."/>
            <person name="Shen Q."/>
            <person name="Leng L."/>
            <person name="Zhang D."/>
            <person name="Chen S."/>
            <person name="Shi Y."/>
            <person name="Ning Z."/>
            <person name="Chen S."/>
        </authorList>
    </citation>
    <scope>NUCLEOTIDE SEQUENCE [LARGE SCALE GENOMIC DNA]</scope>
    <source>
        <strain evidence="14">cv. PC099</strain>
    </source>
</reference>
<dbReference type="InterPro" id="IPR014710">
    <property type="entry name" value="RmlC-like_jellyroll"/>
</dbReference>
<feature type="binding site" evidence="9">
    <location>
        <position position="115"/>
    </location>
    <ligand>
        <name>Mn(2+)</name>
        <dbReference type="ChEBI" id="CHEBI:29035"/>
    </ligand>
</feature>
<keyword evidence="4" id="KW-0964">Secreted</keyword>
<dbReference type="Proteomes" id="UP001190926">
    <property type="component" value="Unassembled WGS sequence"/>
</dbReference>
<dbReference type="FunFam" id="2.60.120.10:FF:000005">
    <property type="entry name" value="Germin-like protein subfamily 1 member 8"/>
    <property type="match status" value="1"/>
</dbReference>
<evidence type="ECO:0000256" key="4">
    <source>
        <dbReference type="ARBA" id="ARBA00022525"/>
    </source>
</evidence>
<evidence type="ECO:0000259" key="12">
    <source>
        <dbReference type="SMART" id="SM00835"/>
    </source>
</evidence>
<protein>
    <submittedName>
        <fullName evidence="13">RmlC-like cupins superfamily protein</fullName>
    </submittedName>
</protein>
<keyword evidence="5 8" id="KW-0479">Metal-binding</keyword>
<gene>
    <name evidence="13" type="ORF">C2S53_005928</name>
</gene>
<feature type="binding site" evidence="9">
    <location>
        <position position="122"/>
    </location>
    <ligand>
        <name>Mn(2+)</name>
        <dbReference type="ChEBI" id="CHEBI:29035"/>
    </ligand>
</feature>
<dbReference type="AlphaFoldDB" id="A0AAD4J236"/>
<dbReference type="GO" id="GO:0030145">
    <property type="term" value="F:manganese ion binding"/>
    <property type="evidence" value="ECO:0007669"/>
    <property type="project" value="InterPro"/>
</dbReference>
<keyword evidence="14" id="KW-1185">Reference proteome</keyword>
<dbReference type="CDD" id="cd02241">
    <property type="entry name" value="cupin_OxOx"/>
    <property type="match status" value="1"/>
</dbReference>
<feature type="binding site" evidence="9">
    <location>
        <position position="168"/>
    </location>
    <ligand>
        <name>Mn(2+)</name>
        <dbReference type="ChEBI" id="CHEBI:29035"/>
    </ligand>
</feature>
<evidence type="ECO:0000313" key="14">
    <source>
        <dbReference type="Proteomes" id="UP001190926"/>
    </source>
</evidence>
<evidence type="ECO:0000256" key="8">
    <source>
        <dbReference type="PIRSR" id="PIRSR601929-1"/>
    </source>
</evidence>
<evidence type="ECO:0000256" key="1">
    <source>
        <dbReference type="ARBA" id="ARBA00004271"/>
    </source>
</evidence>
<evidence type="ECO:0000256" key="2">
    <source>
        <dbReference type="ARBA" id="ARBA00007456"/>
    </source>
</evidence>
<dbReference type="PRINTS" id="PR00325">
    <property type="entry name" value="GERMIN"/>
</dbReference>
<evidence type="ECO:0000256" key="6">
    <source>
        <dbReference type="ARBA" id="ARBA00023157"/>
    </source>
</evidence>
<dbReference type="SUPFAM" id="SSF51182">
    <property type="entry name" value="RmlC-like cupins"/>
    <property type="match status" value="2"/>
</dbReference>
<dbReference type="InterPro" id="IPR006045">
    <property type="entry name" value="Cupin_1"/>
</dbReference>
<dbReference type="Gene3D" id="2.60.120.10">
    <property type="entry name" value="Jelly Rolls"/>
    <property type="match status" value="2"/>
</dbReference>
<dbReference type="PANTHER" id="PTHR31238">
    <property type="entry name" value="GERMIN-LIKE PROTEIN SUBFAMILY 3 MEMBER 3"/>
    <property type="match status" value="1"/>
</dbReference>
<comment type="caution">
    <text evidence="13">The sequence shown here is derived from an EMBL/GenBank/DDBJ whole genome shotgun (WGS) entry which is preliminary data.</text>
</comment>
<evidence type="ECO:0000256" key="9">
    <source>
        <dbReference type="PIRSR" id="PIRSR601929-2"/>
    </source>
</evidence>
<dbReference type="InterPro" id="IPR011051">
    <property type="entry name" value="RmlC_Cupin_sf"/>
</dbReference>
<proteinExistence type="inferred from homology"/>
<dbReference type="InterPro" id="IPR019780">
    <property type="entry name" value="Germin_Mn-BS"/>
</dbReference>
<feature type="binding site" evidence="9">
    <location>
        <position position="117"/>
    </location>
    <ligand>
        <name>Mn(2+)</name>
        <dbReference type="ChEBI" id="CHEBI:29035"/>
    </ligand>
</feature>
<feature type="disulfide bond" evidence="10">
    <location>
        <begin position="35"/>
        <end position="52"/>
    </location>
</feature>
<feature type="binding site" evidence="8">
    <location>
        <position position="112"/>
    </location>
    <ligand>
        <name>oxalate</name>
        <dbReference type="ChEBI" id="CHEBI:30623"/>
    </ligand>
</feature>
<feature type="chain" id="PRO_5041923331" evidence="11">
    <location>
        <begin position="26"/>
        <end position="338"/>
    </location>
</feature>
<comment type="subcellular location">
    <subcellularLocation>
        <location evidence="1">Secreted</location>
        <location evidence="1">Extracellular space</location>
        <location evidence="1">Apoplast</location>
    </subcellularLocation>
</comment>
<evidence type="ECO:0000256" key="7">
    <source>
        <dbReference type="ARBA" id="ARBA00023211"/>
    </source>
</evidence>
<feature type="domain" description="Cupin type-1" evidence="12">
    <location>
        <begin position="67"/>
        <end position="222"/>
    </location>
</feature>
<organism evidence="13 14">
    <name type="scientific">Perilla frutescens var. hirtella</name>
    <name type="common">Perilla citriodora</name>
    <name type="synonym">Perilla setoyensis</name>
    <dbReference type="NCBI Taxonomy" id="608512"/>
    <lineage>
        <taxon>Eukaryota</taxon>
        <taxon>Viridiplantae</taxon>
        <taxon>Streptophyta</taxon>
        <taxon>Embryophyta</taxon>
        <taxon>Tracheophyta</taxon>
        <taxon>Spermatophyta</taxon>
        <taxon>Magnoliopsida</taxon>
        <taxon>eudicotyledons</taxon>
        <taxon>Gunneridae</taxon>
        <taxon>Pentapetalae</taxon>
        <taxon>asterids</taxon>
        <taxon>lamiids</taxon>
        <taxon>Lamiales</taxon>
        <taxon>Lamiaceae</taxon>
        <taxon>Nepetoideae</taxon>
        <taxon>Elsholtzieae</taxon>
        <taxon>Perilla</taxon>
    </lineage>
</organism>
<evidence type="ECO:0000313" key="13">
    <source>
        <dbReference type="EMBL" id="KAH6825441.1"/>
    </source>
</evidence>
<evidence type="ECO:0000256" key="3">
    <source>
        <dbReference type="ARBA" id="ARBA00022523"/>
    </source>
</evidence>
<evidence type="ECO:0000256" key="5">
    <source>
        <dbReference type="ARBA" id="ARBA00022723"/>
    </source>
</evidence>
<name>A0AAD4J236_PERFH</name>
<feature type="signal peptide" evidence="11">
    <location>
        <begin position="1"/>
        <end position="25"/>
    </location>
</feature>
<feature type="binding site" evidence="8">
    <location>
        <position position="122"/>
    </location>
    <ligand>
        <name>oxalate</name>
        <dbReference type="ChEBI" id="CHEBI:30623"/>
    </ligand>
</feature>
<feature type="binding site" evidence="8">
    <location>
        <position position="117"/>
    </location>
    <ligand>
        <name>oxalate</name>
        <dbReference type="ChEBI" id="CHEBI:30623"/>
    </ligand>
</feature>
<dbReference type="PROSITE" id="PS00725">
    <property type="entry name" value="GERMIN"/>
    <property type="match status" value="1"/>
</dbReference>
<evidence type="ECO:0000256" key="10">
    <source>
        <dbReference type="PIRSR" id="PIRSR601929-3"/>
    </source>
</evidence>
<dbReference type="GO" id="GO:0048046">
    <property type="term" value="C:apoplast"/>
    <property type="evidence" value="ECO:0007669"/>
    <property type="project" value="UniProtKB-SubCell"/>
</dbReference>